<dbReference type="EMBL" id="CAFBMK010000026">
    <property type="protein sequence ID" value="CAB4903230.1"/>
    <property type="molecule type" value="Genomic_DNA"/>
</dbReference>
<protein>
    <submittedName>
        <fullName evidence="3">Unannotated protein</fullName>
    </submittedName>
</protein>
<feature type="domain" description="Luciferase-like" evidence="2">
    <location>
        <begin position="29"/>
        <end position="281"/>
    </location>
</feature>
<dbReference type="PANTHER" id="PTHR43244:SF1">
    <property type="entry name" value="5,10-METHYLENETETRAHYDROMETHANOPTERIN REDUCTASE"/>
    <property type="match status" value="1"/>
</dbReference>
<dbReference type="InterPro" id="IPR019922">
    <property type="entry name" value="Lucif-like_OxRdatse_MSMEG_4141"/>
</dbReference>
<evidence type="ECO:0000256" key="1">
    <source>
        <dbReference type="ARBA" id="ARBA00023002"/>
    </source>
</evidence>
<dbReference type="SUPFAM" id="SSF51679">
    <property type="entry name" value="Bacterial luciferase-like"/>
    <property type="match status" value="1"/>
</dbReference>
<dbReference type="NCBIfam" id="TIGR03620">
    <property type="entry name" value="F420_MSMEG_4141"/>
    <property type="match status" value="1"/>
</dbReference>
<organism evidence="3">
    <name type="scientific">freshwater metagenome</name>
    <dbReference type="NCBI Taxonomy" id="449393"/>
    <lineage>
        <taxon>unclassified sequences</taxon>
        <taxon>metagenomes</taxon>
        <taxon>ecological metagenomes</taxon>
    </lineage>
</organism>
<dbReference type="AlphaFoldDB" id="A0A6J7GFI8"/>
<evidence type="ECO:0000259" key="2">
    <source>
        <dbReference type="Pfam" id="PF00296"/>
    </source>
</evidence>
<dbReference type="InterPro" id="IPR011251">
    <property type="entry name" value="Luciferase-like_dom"/>
</dbReference>
<accession>A0A6J7GFI8</accession>
<sequence>MSTSTQSAPATQDVDLGRVGLWSGGLGGLELGRLREVAAEIEELGFGTLWWGEAPGSRETLTQALVLLGATERLVAATGIANLYMRDAAATVAGARTVAALHPGRFVLGLGVSHAPLVEGMLRKDYGKPLATMRAYLDAMDGAPRGTPESREPGPPVLLAALGPKMLELARDRTQGAHPYLVTVEHTAQAREALGPDRLLAVEQGAVLTTDRADGLRRARIHLEMYKVLPNYRNNWLRLGYTEEETTGDLADRLVDALVVIGDEDAIAARVAEHHAAGADHVCLQVLGEKNGDPALDDVRRLGPLTR</sequence>
<dbReference type="Pfam" id="PF00296">
    <property type="entry name" value="Bac_luciferase"/>
    <property type="match status" value="1"/>
</dbReference>
<dbReference type="PANTHER" id="PTHR43244">
    <property type="match status" value="1"/>
</dbReference>
<dbReference type="Gene3D" id="3.20.20.30">
    <property type="entry name" value="Luciferase-like domain"/>
    <property type="match status" value="1"/>
</dbReference>
<proteinExistence type="predicted"/>
<evidence type="ECO:0000313" key="3">
    <source>
        <dbReference type="EMBL" id="CAB4903230.1"/>
    </source>
</evidence>
<name>A0A6J7GFI8_9ZZZZ</name>
<dbReference type="InterPro" id="IPR036661">
    <property type="entry name" value="Luciferase-like_sf"/>
</dbReference>
<reference evidence="3" key="1">
    <citation type="submission" date="2020-05" db="EMBL/GenBank/DDBJ databases">
        <authorList>
            <person name="Chiriac C."/>
            <person name="Salcher M."/>
            <person name="Ghai R."/>
            <person name="Kavagutti S V."/>
        </authorList>
    </citation>
    <scope>NUCLEOTIDE SEQUENCE</scope>
</reference>
<dbReference type="InterPro" id="IPR050564">
    <property type="entry name" value="F420-G6PD/mer"/>
</dbReference>
<dbReference type="GO" id="GO:0016705">
    <property type="term" value="F:oxidoreductase activity, acting on paired donors, with incorporation or reduction of molecular oxygen"/>
    <property type="evidence" value="ECO:0007669"/>
    <property type="project" value="InterPro"/>
</dbReference>
<gene>
    <name evidence="3" type="ORF">UFOPK3564_00713</name>
</gene>
<keyword evidence="1" id="KW-0560">Oxidoreductase</keyword>